<keyword evidence="1" id="KW-1133">Transmembrane helix</keyword>
<evidence type="ECO:0000313" key="3">
    <source>
        <dbReference type="WBParaSite" id="Hba_01522"/>
    </source>
</evidence>
<dbReference type="Proteomes" id="UP000095283">
    <property type="component" value="Unplaced"/>
</dbReference>
<evidence type="ECO:0000256" key="1">
    <source>
        <dbReference type="SAM" id="Phobius"/>
    </source>
</evidence>
<reference evidence="3" key="1">
    <citation type="submission" date="2016-11" db="UniProtKB">
        <authorList>
            <consortium name="WormBaseParasite"/>
        </authorList>
    </citation>
    <scope>IDENTIFICATION</scope>
</reference>
<feature type="transmembrane region" description="Helical" evidence="1">
    <location>
        <begin position="93"/>
        <end position="113"/>
    </location>
</feature>
<organism evidence="2 3">
    <name type="scientific">Heterorhabditis bacteriophora</name>
    <name type="common">Entomopathogenic nematode worm</name>
    <dbReference type="NCBI Taxonomy" id="37862"/>
    <lineage>
        <taxon>Eukaryota</taxon>
        <taxon>Metazoa</taxon>
        <taxon>Ecdysozoa</taxon>
        <taxon>Nematoda</taxon>
        <taxon>Chromadorea</taxon>
        <taxon>Rhabditida</taxon>
        <taxon>Rhabditina</taxon>
        <taxon>Rhabditomorpha</taxon>
        <taxon>Strongyloidea</taxon>
        <taxon>Heterorhabditidae</taxon>
        <taxon>Heterorhabditis</taxon>
    </lineage>
</organism>
<proteinExistence type="predicted"/>
<name>A0A1I7WA20_HETBA</name>
<keyword evidence="1" id="KW-0472">Membrane</keyword>
<keyword evidence="1" id="KW-0812">Transmembrane</keyword>
<keyword evidence="2" id="KW-1185">Reference proteome</keyword>
<accession>A0A1I7WA20</accession>
<protein>
    <submittedName>
        <fullName evidence="3">50S ribosomal protein L6</fullName>
    </submittedName>
</protein>
<evidence type="ECO:0000313" key="2">
    <source>
        <dbReference type="Proteomes" id="UP000095283"/>
    </source>
</evidence>
<sequence>MYMFIEKYIKYNVHLLKFRKFYEYMRIKRSVYVAPNEIVVFPEKRYHIPILLMKHKLKVFKTGVKLNLKYYIKNTLILNTNFYVENILEEKPIGLIVHLYLGYLLFLPSAYLYNIDNWTAVKD</sequence>
<dbReference type="AlphaFoldDB" id="A0A1I7WA20"/>
<dbReference type="WBParaSite" id="Hba_01522">
    <property type="protein sequence ID" value="Hba_01522"/>
    <property type="gene ID" value="Hba_01522"/>
</dbReference>